<evidence type="ECO:0000313" key="6">
    <source>
        <dbReference type="EMBL" id="OQV24049.1"/>
    </source>
</evidence>
<feature type="region of interest" description="Disordered" evidence="5">
    <location>
        <begin position="224"/>
        <end position="258"/>
    </location>
</feature>
<feature type="compositionally biased region" description="Low complexity" evidence="5">
    <location>
        <begin position="450"/>
        <end position="473"/>
    </location>
</feature>
<dbReference type="Pfam" id="PF02996">
    <property type="entry name" value="Prefoldin"/>
    <property type="match status" value="1"/>
</dbReference>
<dbReference type="GO" id="GO:0003682">
    <property type="term" value="F:chromatin binding"/>
    <property type="evidence" value="ECO:0007669"/>
    <property type="project" value="TreeGrafter"/>
</dbReference>
<dbReference type="InterPro" id="IPR004127">
    <property type="entry name" value="Prefoldin_subunit_alpha"/>
</dbReference>
<proteinExistence type="inferred from homology"/>
<evidence type="ECO:0000256" key="5">
    <source>
        <dbReference type="SAM" id="MobiDB-lite"/>
    </source>
</evidence>
<dbReference type="Gene3D" id="1.10.287.370">
    <property type="match status" value="1"/>
</dbReference>
<organism evidence="6 7">
    <name type="scientific">Hypsibius exemplaris</name>
    <name type="common">Freshwater tardigrade</name>
    <dbReference type="NCBI Taxonomy" id="2072580"/>
    <lineage>
        <taxon>Eukaryota</taxon>
        <taxon>Metazoa</taxon>
        <taxon>Ecdysozoa</taxon>
        <taxon>Tardigrada</taxon>
        <taxon>Eutardigrada</taxon>
        <taxon>Parachela</taxon>
        <taxon>Hypsibioidea</taxon>
        <taxon>Hypsibiidae</taxon>
        <taxon>Hypsibius</taxon>
    </lineage>
</organism>
<gene>
    <name evidence="6" type="ORF">BV898_02004</name>
</gene>
<comment type="subcellular location">
    <subcellularLocation>
        <location evidence="1">Nucleus</location>
    </subcellularLocation>
</comment>
<dbReference type="GO" id="GO:0000122">
    <property type="term" value="P:negative regulation of transcription by RNA polymerase II"/>
    <property type="evidence" value="ECO:0007669"/>
    <property type="project" value="TreeGrafter"/>
</dbReference>
<keyword evidence="7" id="KW-1185">Reference proteome</keyword>
<comment type="similarity">
    <text evidence="3">Belongs to the RNA polymerase II subunit 5-mediating protein family.</text>
</comment>
<feature type="region of interest" description="Disordered" evidence="5">
    <location>
        <begin position="416"/>
        <end position="483"/>
    </location>
</feature>
<dbReference type="GO" id="GO:0005634">
    <property type="term" value="C:nucleus"/>
    <property type="evidence" value="ECO:0007669"/>
    <property type="project" value="UniProtKB-SubCell"/>
</dbReference>
<evidence type="ECO:0000256" key="1">
    <source>
        <dbReference type="ARBA" id="ARBA00004123"/>
    </source>
</evidence>
<dbReference type="PANTHER" id="PTHR15111">
    <property type="entry name" value="RNA POLYMERASE II SUBUNIT 5-MEDIATING PROTEIN NNX3"/>
    <property type="match status" value="1"/>
</dbReference>
<dbReference type="EMBL" id="MTYJ01000008">
    <property type="protein sequence ID" value="OQV24049.1"/>
    <property type="molecule type" value="Genomic_DNA"/>
</dbReference>
<feature type="region of interest" description="Disordered" evidence="5">
    <location>
        <begin position="1"/>
        <end position="77"/>
    </location>
</feature>
<dbReference type="OrthoDB" id="21413at2759"/>
<dbReference type="Proteomes" id="UP000192578">
    <property type="component" value="Unassembled WGS sequence"/>
</dbReference>
<dbReference type="SUPFAM" id="SSF46579">
    <property type="entry name" value="Prefoldin"/>
    <property type="match status" value="1"/>
</dbReference>
<evidence type="ECO:0000256" key="3">
    <source>
        <dbReference type="ARBA" id="ARBA00038295"/>
    </source>
</evidence>
<keyword evidence="4" id="KW-0175">Coiled coil</keyword>
<dbReference type="InterPro" id="IPR009053">
    <property type="entry name" value="Prefoldin"/>
</dbReference>
<reference evidence="7" key="1">
    <citation type="submission" date="2017-01" db="EMBL/GenBank/DDBJ databases">
        <title>Comparative genomics of anhydrobiosis in the tardigrade Hypsibius dujardini.</title>
        <authorList>
            <person name="Yoshida Y."/>
            <person name="Koutsovoulos G."/>
            <person name="Laetsch D."/>
            <person name="Stevens L."/>
            <person name="Kumar S."/>
            <person name="Horikawa D."/>
            <person name="Ishino K."/>
            <person name="Komine S."/>
            <person name="Tomita M."/>
            <person name="Blaxter M."/>
            <person name="Arakawa K."/>
        </authorList>
    </citation>
    <scope>NUCLEOTIDE SEQUENCE [LARGE SCALE GENOMIC DNA]</scope>
    <source>
        <strain evidence="7">Z151</strain>
    </source>
</reference>
<feature type="coiled-coil region" evidence="4">
    <location>
        <begin position="170"/>
        <end position="197"/>
    </location>
</feature>
<dbReference type="GO" id="GO:0019212">
    <property type="term" value="F:phosphatase inhibitor activity"/>
    <property type="evidence" value="ECO:0007669"/>
    <property type="project" value="TreeGrafter"/>
</dbReference>
<evidence type="ECO:0000313" key="7">
    <source>
        <dbReference type="Proteomes" id="UP000192578"/>
    </source>
</evidence>
<dbReference type="InterPro" id="IPR052255">
    <property type="entry name" value="RNA_pol_II_subunit5-mediator"/>
</dbReference>
<evidence type="ECO:0000256" key="4">
    <source>
        <dbReference type="SAM" id="Coils"/>
    </source>
</evidence>
<dbReference type="GO" id="GO:0003714">
    <property type="term" value="F:transcription corepressor activity"/>
    <property type="evidence" value="ECO:0007669"/>
    <property type="project" value="TreeGrafter"/>
</dbReference>
<keyword evidence="2" id="KW-0539">Nucleus</keyword>
<dbReference type="AlphaFoldDB" id="A0A1W0X936"/>
<dbReference type="PANTHER" id="PTHR15111:SF0">
    <property type="entry name" value="UNCONVENTIONAL PREFOLDIN RPB5 INTERACTOR 1"/>
    <property type="match status" value="1"/>
</dbReference>
<feature type="compositionally biased region" description="Basic and acidic residues" evidence="5">
    <location>
        <begin position="46"/>
        <end position="55"/>
    </location>
</feature>
<protein>
    <submittedName>
        <fullName evidence="6">Unconventional prefoldin RPB5 interactor</fullName>
    </submittedName>
</protein>
<feature type="compositionally biased region" description="Basic and acidic residues" evidence="5">
    <location>
        <begin position="249"/>
        <end position="258"/>
    </location>
</feature>
<sequence>MSLPAGGNVNTQSSFAPSSAAAASFASSSPTTTTTTKGGGGGREAGQQHDDDDHLGSTQLSSKSSEPRQQDDDDDDVLNVNSRGIGLFLRYQGQALADCDARIRQQDALLREYLALRDRLTTLADQPRYNPAVIPLGPHAVVRGELVHTNEVLVFLGDNYFAERSAKQACEIASRRIAAVERNLAKLTEERNLIQGKMDMLANLVQTQSLEDNNNMVEIREALEEEDPSSHHKHNQHSQPGAAVASRFSEPDKSPRLATDEEIMNRLDQLQDEELEQEEDGSGEMAEKASPGDSSSIDADMVDYEDIGPKRPVPLPTARPRRSSLPSLSDGVRKKERKSVSFAPFQGRVPEREGQDNPLFRQALQMMLASGKFKSMDEGSMDSDELSLPNYRAMSAESALPRLKKQANIVMESMDVDESDAHGGDAVTPMVDSDEIIERNIGTTDCRTDPSSSSFPASSAAAPDAAATSSPKPVSRFKASRQK</sequence>
<dbReference type="CDD" id="cd23159">
    <property type="entry name" value="Prefoldin_URI1"/>
    <property type="match status" value="1"/>
</dbReference>
<feature type="compositionally biased region" description="Low complexity" evidence="5">
    <location>
        <begin position="13"/>
        <end position="36"/>
    </location>
</feature>
<name>A0A1W0X936_HYPEX</name>
<evidence type="ECO:0000256" key="2">
    <source>
        <dbReference type="ARBA" id="ARBA00023242"/>
    </source>
</evidence>
<comment type="caution">
    <text evidence="6">The sequence shown here is derived from an EMBL/GenBank/DDBJ whole genome shotgun (WGS) entry which is preliminary data.</text>
</comment>
<feature type="region of interest" description="Disordered" evidence="5">
    <location>
        <begin position="274"/>
        <end position="357"/>
    </location>
</feature>
<accession>A0A1W0X936</accession>